<evidence type="ECO:0000259" key="2">
    <source>
        <dbReference type="Pfam" id="PF13439"/>
    </source>
</evidence>
<organism evidence="3 4">
    <name type="scientific">Sphingobacterium humi</name>
    <dbReference type="NCBI Taxonomy" id="1796905"/>
    <lineage>
        <taxon>Bacteria</taxon>
        <taxon>Pseudomonadati</taxon>
        <taxon>Bacteroidota</taxon>
        <taxon>Sphingobacteriia</taxon>
        <taxon>Sphingobacteriales</taxon>
        <taxon>Sphingobacteriaceae</taxon>
        <taxon>Sphingobacterium</taxon>
    </lineage>
</organism>
<dbReference type="Pfam" id="PF13439">
    <property type="entry name" value="Glyco_transf_4"/>
    <property type="match status" value="1"/>
</dbReference>
<dbReference type="PANTHER" id="PTHR45947:SF3">
    <property type="entry name" value="SULFOQUINOVOSYL TRANSFERASE SQD2"/>
    <property type="match status" value="1"/>
</dbReference>
<protein>
    <submittedName>
        <fullName evidence="3">Glycosyltransferase</fullName>
    </submittedName>
</protein>
<dbReference type="Proteomes" id="UP000435036">
    <property type="component" value="Unassembled WGS sequence"/>
</dbReference>
<feature type="domain" description="Glycosyltransferase subfamily 4-like N-terminal" evidence="2">
    <location>
        <begin position="50"/>
        <end position="158"/>
    </location>
</feature>
<reference evidence="3 4" key="1">
    <citation type="submission" date="2019-12" db="EMBL/GenBank/DDBJ databases">
        <authorList>
            <person name="Dong K."/>
        </authorList>
    </citation>
    <scope>NUCLEOTIDE SEQUENCE [LARGE SCALE GENOMIC DNA]</scope>
    <source>
        <strain evidence="3 4">JCM 31225</strain>
    </source>
</reference>
<dbReference type="AlphaFoldDB" id="A0A6N8L310"/>
<keyword evidence="4" id="KW-1185">Reference proteome</keyword>
<dbReference type="SUPFAM" id="SSF53756">
    <property type="entry name" value="UDP-Glycosyltransferase/glycogen phosphorylase"/>
    <property type="match status" value="1"/>
</dbReference>
<evidence type="ECO:0000313" key="4">
    <source>
        <dbReference type="Proteomes" id="UP000435036"/>
    </source>
</evidence>
<evidence type="ECO:0000313" key="3">
    <source>
        <dbReference type="EMBL" id="MVZ62891.1"/>
    </source>
</evidence>
<dbReference type="EMBL" id="WSQA01000009">
    <property type="protein sequence ID" value="MVZ62891.1"/>
    <property type="molecule type" value="Genomic_DNA"/>
</dbReference>
<accession>A0A6N8L310</accession>
<dbReference type="CDD" id="cd03801">
    <property type="entry name" value="GT4_PimA-like"/>
    <property type="match status" value="1"/>
</dbReference>
<keyword evidence="3" id="KW-0808">Transferase</keyword>
<dbReference type="RefSeq" id="WP_160369614.1">
    <property type="nucleotide sequence ID" value="NZ_WSQA01000009.1"/>
</dbReference>
<proteinExistence type="predicted"/>
<dbReference type="Pfam" id="PF00534">
    <property type="entry name" value="Glycos_transf_1"/>
    <property type="match status" value="1"/>
</dbReference>
<dbReference type="OrthoDB" id="9792322at2"/>
<dbReference type="GO" id="GO:0016758">
    <property type="term" value="F:hexosyltransferase activity"/>
    <property type="evidence" value="ECO:0007669"/>
    <property type="project" value="TreeGrafter"/>
</dbReference>
<sequence length="405" mass="45055">MSTTKPEILFVSHKYPPATGGMEKQSYELIQGVSVLSKVHYLVYKKGKGSLLRFFWSLNKQILQLLKAHPGIQLIHFNDGLLAAVALFHRGYAHIKRAVTIHGLDVVFPLPYFQQHILPKFNRYDLIIAVSEATAQAAIARGIQPEKVQVINNGVDRQLAQQGLSRELLAQRYPVLQTGKPYMLTLGRPVKRKGFSWLLDKVWRDMPGDVLLLMVGPFQQRAPLSEKLLQLLPRSWRHLLSLFLGYPSDARAIRKLLRDPQLAPRLQHLGKVPLAELQALLAHASAFLMPNIEVPGDMEGFGLVCLEASLAGSLVLAARTEGICDAIRHQQNGLLLPSGDAQAWKAQLQQVFAAPAYYNQQRQAFQAYSAAHYSWEEMAQAYLVAFQGCCQPSLSASGAAARQAI</sequence>
<comment type="caution">
    <text evidence="3">The sequence shown here is derived from an EMBL/GenBank/DDBJ whole genome shotgun (WGS) entry which is preliminary data.</text>
</comment>
<dbReference type="InterPro" id="IPR001296">
    <property type="entry name" value="Glyco_trans_1"/>
</dbReference>
<dbReference type="Gene3D" id="3.40.50.2000">
    <property type="entry name" value="Glycogen Phosphorylase B"/>
    <property type="match status" value="2"/>
</dbReference>
<feature type="domain" description="Glycosyl transferase family 1" evidence="1">
    <location>
        <begin position="177"/>
        <end position="363"/>
    </location>
</feature>
<gene>
    <name evidence="3" type="ORF">GQF63_12725</name>
</gene>
<dbReference type="InterPro" id="IPR050194">
    <property type="entry name" value="Glycosyltransferase_grp1"/>
</dbReference>
<evidence type="ECO:0000259" key="1">
    <source>
        <dbReference type="Pfam" id="PF00534"/>
    </source>
</evidence>
<dbReference type="PANTHER" id="PTHR45947">
    <property type="entry name" value="SULFOQUINOVOSYL TRANSFERASE SQD2"/>
    <property type="match status" value="1"/>
</dbReference>
<dbReference type="InterPro" id="IPR028098">
    <property type="entry name" value="Glyco_trans_4-like_N"/>
</dbReference>
<name>A0A6N8L310_9SPHI</name>